<protein>
    <submittedName>
        <fullName evidence="3">Zinc metalloendopeptidase, M23 family</fullName>
    </submittedName>
</protein>
<dbReference type="OrthoDB" id="9815245at2"/>
<reference evidence="3 4" key="2">
    <citation type="journal article" date="2012" name="BMC Genomics">
        <title>The genome of Pelobacter carbinolicus reveals surprising metabolic capabilities and physiological features.</title>
        <authorList>
            <person name="Aklujkar M."/>
            <person name="Haveman S.A."/>
            <person name="Didonato R.Jr."/>
            <person name="Chertkov O."/>
            <person name="Han C.S."/>
            <person name="Land M.L."/>
            <person name="Brown P."/>
            <person name="Lovley D.R."/>
        </authorList>
    </citation>
    <scope>NUCLEOTIDE SEQUENCE [LARGE SCALE GENOMIC DNA]</scope>
    <source>
        <strain evidence="4">DSM 2380 / NBRC 103641 / GraBd1</strain>
    </source>
</reference>
<reference evidence="4" key="1">
    <citation type="submission" date="2005-10" db="EMBL/GenBank/DDBJ databases">
        <title>Complete sequence of Pelobacter carbinolicus DSM 2380.</title>
        <authorList>
            <person name="Copeland A."/>
            <person name="Lucas S."/>
            <person name="Lapidus A."/>
            <person name="Barry K."/>
            <person name="Detter J.C."/>
            <person name="Glavina T."/>
            <person name="Hammon N."/>
            <person name="Israni S."/>
            <person name="Pitluck S."/>
            <person name="Chertkov O."/>
            <person name="Schmutz J."/>
            <person name="Larimer F."/>
            <person name="Land M."/>
            <person name="Kyrpides N."/>
            <person name="Ivanova N."/>
            <person name="Richardson P."/>
        </authorList>
    </citation>
    <scope>NUCLEOTIDE SEQUENCE [LARGE SCALE GENOMIC DNA]</scope>
    <source>
        <strain evidence="4">DSM 2380 / NBRC 103641 / GraBd1</strain>
    </source>
</reference>
<feature type="signal peptide" evidence="1">
    <location>
        <begin position="1"/>
        <end position="23"/>
    </location>
</feature>
<evidence type="ECO:0000256" key="1">
    <source>
        <dbReference type="SAM" id="SignalP"/>
    </source>
</evidence>
<evidence type="ECO:0000313" key="4">
    <source>
        <dbReference type="Proteomes" id="UP000002534"/>
    </source>
</evidence>
<gene>
    <name evidence="3" type="ordered locus">Pcar_1475</name>
</gene>
<dbReference type="Gene3D" id="2.70.70.10">
    <property type="entry name" value="Glucose Permease (Domain IIA)"/>
    <property type="match status" value="1"/>
</dbReference>
<proteinExistence type="predicted"/>
<dbReference type="eggNOG" id="COG0739">
    <property type="taxonomic scope" value="Bacteria"/>
</dbReference>
<sequence length="309" mass="34215">MNKWFKILLPLILVFLCAVSASAEKLYKSRSEGGTLVFSDRPVANTQVLDVKQVEVAKKACFDISKRGSKENLQLYGVNDCYGPVEFSFTMNEGENVAWDRSKRFKVVVPARKSQPLVHVWQANKRKGFKYTYTTEFVSGDPAARHSPHRPYLFPVPAGRGFRITQGFHGKATHTHPQSIYAVDIAMPEGTRVCAARGGVIMEVANDFFTGGKGAAFAEKANFIRILHDDGTMALYAHLKLESIQYSSGTRVERGQFIGESGNTGYSSGPHLHFVIQKNAGMELRSIPFEFADGRGRGFTPAAGMVVRR</sequence>
<dbReference type="InterPro" id="IPR011055">
    <property type="entry name" value="Dup_hybrid_motif"/>
</dbReference>
<dbReference type="CDD" id="cd12797">
    <property type="entry name" value="M23_peptidase"/>
    <property type="match status" value="1"/>
</dbReference>
<dbReference type="GO" id="GO:0004222">
    <property type="term" value="F:metalloendopeptidase activity"/>
    <property type="evidence" value="ECO:0007669"/>
    <property type="project" value="TreeGrafter"/>
</dbReference>
<dbReference type="SUPFAM" id="SSF51261">
    <property type="entry name" value="Duplicated hybrid motif"/>
    <property type="match status" value="1"/>
</dbReference>
<dbReference type="STRING" id="338963.Pcar_1475"/>
<dbReference type="InterPro" id="IPR050570">
    <property type="entry name" value="Cell_wall_metabolism_enzyme"/>
</dbReference>
<dbReference type="EMBL" id="CP000142">
    <property type="protein sequence ID" value="ABA88721.1"/>
    <property type="molecule type" value="Genomic_DNA"/>
</dbReference>
<dbReference type="PANTHER" id="PTHR21666:SF294">
    <property type="entry name" value="PEPTIDASE M23"/>
    <property type="match status" value="1"/>
</dbReference>
<evidence type="ECO:0000313" key="3">
    <source>
        <dbReference type="EMBL" id="ABA88721.1"/>
    </source>
</evidence>
<feature type="domain" description="M23ase beta-sheet core" evidence="2">
    <location>
        <begin position="181"/>
        <end position="279"/>
    </location>
</feature>
<organism evidence="3 4">
    <name type="scientific">Syntrophotalea carbinolica (strain DSM 2380 / NBRC 103641 / GraBd1)</name>
    <name type="common">Pelobacter carbinolicus</name>
    <dbReference type="NCBI Taxonomy" id="338963"/>
    <lineage>
        <taxon>Bacteria</taxon>
        <taxon>Pseudomonadati</taxon>
        <taxon>Thermodesulfobacteriota</taxon>
        <taxon>Desulfuromonadia</taxon>
        <taxon>Desulfuromonadales</taxon>
        <taxon>Syntrophotaleaceae</taxon>
        <taxon>Syntrophotalea</taxon>
    </lineage>
</organism>
<keyword evidence="1" id="KW-0732">Signal</keyword>
<dbReference type="PANTHER" id="PTHR21666">
    <property type="entry name" value="PEPTIDASE-RELATED"/>
    <property type="match status" value="1"/>
</dbReference>
<dbReference type="InterPro" id="IPR016047">
    <property type="entry name" value="M23ase_b-sheet_dom"/>
</dbReference>
<dbReference type="KEGG" id="pca:Pcar_1475"/>
<name>Q3A4I6_SYNC1</name>
<keyword evidence="4" id="KW-1185">Reference proteome</keyword>
<feature type="chain" id="PRO_5004223641" evidence="1">
    <location>
        <begin position="24"/>
        <end position="309"/>
    </location>
</feature>
<evidence type="ECO:0000259" key="2">
    <source>
        <dbReference type="Pfam" id="PF01551"/>
    </source>
</evidence>
<dbReference type="AlphaFoldDB" id="Q3A4I6"/>
<dbReference type="HOGENOM" id="CLU_062205_0_0_7"/>
<dbReference type="Pfam" id="PF01551">
    <property type="entry name" value="Peptidase_M23"/>
    <property type="match status" value="1"/>
</dbReference>
<dbReference type="Proteomes" id="UP000002534">
    <property type="component" value="Chromosome"/>
</dbReference>
<dbReference type="RefSeq" id="WP_011341204.1">
    <property type="nucleotide sequence ID" value="NC_007498.2"/>
</dbReference>
<accession>Q3A4I6</accession>